<name>A0A1I5NG67_9BACT</name>
<gene>
    <name evidence="1" type="ORF">SAMN05216234_11039</name>
</gene>
<organism evidence="1 2">
    <name type="scientific">Hydrogenimonas thermophila</name>
    <dbReference type="NCBI Taxonomy" id="223786"/>
    <lineage>
        <taxon>Bacteria</taxon>
        <taxon>Pseudomonadati</taxon>
        <taxon>Campylobacterota</taxon>
        <taxon>Epsilonproteobacteria</taxon>
        <taxon>Campylobacterales</taxon>
        <taxon>Hydrogenimonadaceae</taxon>
        <taxon>Hydrogenimonas</taxon>
    </lineage>
</organism>
<proteinExistence type="predicted"/>
<protein>
    <recommendedName>
        <fullName evidence="3">DUF4160 domain-containing protein</fullName>
    </recommendedName>
</protein>
<dbReference type="AlphaFoldDB" id="A0A1I5NG67"/>
<keyword evidence="2" id="KW-1185">Reference proteome</keyword>
<dbReference type="RefSeq" id="WP_092911751.1">
    <property type="nucleotide sequence ID" value="NZ_CP136592.1"/>
</dbReference>
<dbReference type="OrthoDB" id="122670at2"/>
<evidence type="ECO:0000313" key="1">
    <source>
        <dbReference type="EMBL" id="SFP20769.1"/>
    </source>
</evidence>
<dbReference type="Proteomes" id="UP000199227">
    <property type="component" value="Unassembled WGS sequence"/>
</dbReference>
<dbReference type="EMBL" id="FOXB01000010">
    <property type="protein sequence ID" value="SFP20769.1"/>
    <property type="molecule type" value="Genomic_DNA"/>
</dbReference>
<dbReference type="STRING" id="223786.SAMN05216234_11039"/>
<evidence type="ECO:0008006" key="3">
    <source>
        <dbReference type="Google" id="ProtNLM"/>
    </source>
</evidence>
<sequence length="88" mass="10327">MPTISMFYGIIIRMYCAPKEHNPPHIHVYYQDNKAIIDINKVELVEGNLPKNKLRLVLAWVELRKEELLADWELAQNGELPFKIDPLK</sequence>
<reference evidence="1 2" key="1">
    <citation type="submission" date="2016-10" db="EMBL/GenBank/DDBJ databases">
        <authorList>
            <person name="de Groot N.N."/>
        </authorList>
    </citation>
    <scope>NUCLEOTIDE SEQUENCE [LARGE SCALE GENOMIC DNA]</scope>
    <source>
        <strain evidence="1 2">EP1-55-1</strain>
    </source>
</reference>
<dbReference type="Pfam" id="PF13711">
    <property type="entry name" value="DUF4160"/>
    <property type="match status" value="1"/>
</dbReference>
<dbReference type="InterPro" id="IPR025427">
    <property type="entry name" value="DUF4160"/>
</dbReference>
<accession>A0A1I5NG67</accession>
<evidence type="ECO:0000313" key="2">
    <source>
        <dbReference type="Proteomes" id="UP000199227"/>
    </source>
</evidence>